<gene>
    <name evidence="1" type="ORF">VOLCADRAFT_65445</name>
</gene>
<dbReference type="GeneID" id="9622107"/>
<proteinExistence type="predicted"/>
<organism evidence="2">
    <name type="scientific">Volvox carteri f. nagariensis</name>
    <dbReference type="NCBI Taxonomy" id="3068"/>
    <lineage>
        <taxon>Eukaryota</taxon>
        <taxon>Viridiplantae</taxon>
        <taxon>Chlorophyta</taxon>
        <taxon>core chlorophytes</taxon>
        <taxon>Chlorophyceae</taxon>
        <taxon>CS clade</taxon>
        <taxon>Chlamydomonadales</taxon>
        <taxon>Volvocaceae</taxon>
        <taxon>Volvox</taxon>
    </lineage>
</organism>
<evidence type="ECO:0000313" key="2">
    <source>
        <dbReference type="Proteomes" id="UP000001058"/>
    </source>
</evidence>
<name>D8U916_VOLCA</name>
<dbReference type="InParanoid" id="D8U916"/>
<dbReference type="EMBL" id="GL378369">
    <property type="protein sequence ID" value="EFJ43906.1"/>
    <property type="molecule type" value="Genomic_DNA"/>
</dbReference>
<dbReference type="Proteomes" id="UP000001058">
    <property type="component" value="Unassembled WGS sequence"/>
</dbReference>
<dbReference type="AlphaFoldDB" id="D8U916"/>
<keyword evidence="2" id="KW-1185">Reference proteome</keyword>
<evidence type="ECO:0000313" key="1">
    <source>
        <dbReference type="EMBL" id="EFJ43906.1"/>
    </source>
</evidence>
<reference evidence="1 2" key="1">
    <citation type="journal article" date="2010" name="Science">
        <title>Genomic analysis of organismal complexity in the multicellular green alga Volvox carteri.</title>
        <authorList>
            <person name="Prochnik S.E."/>
            <person name="Umen J."/>
            <person name="Nedelcu A.M."/>
            <person name="Hallmann A."/>
            <person name="Miller S.M."/>
            <person name="Nishii I."/>
            <person name="Ferris P."/>
            <person name="Kuo A."/>
            <person name="Mitros T."/>
            <person name="Fritz-Laylin L.K."/>
            <person name="Hellsten U."/>
            <person name="Chapman J."/>
            <person name="Simakov O."/>
            <person name="Rensing S.A."/>
            <person name="Terry A."/>
            <person name="Pangilinan J."/>
            <person name="Kapitonov V."/>
            <person name="Jurka J."/>
            <person name="Salamov A."/>
            <person name="Shapiro H."/>
            <person name="Schmutz J."/>
            <person name="Grimwood J."/>
            <person name="Lindquist E."/>
            <person name="Lucas S."/>
            <person name="Grigoriev I.V."/>
            <person name="Schmitt R."/>
            <person name="Kirk D."/>
            <person name="Rokhsar D.S."/>
        </authorList>
    </citation>
    <scope>NUCLEOTIDE SEQUENCE [LARGE SCALE GENOMIC DNA]</scope>
    <source>
        <strain evidence="2">f. Nagariensis / Eve</strain>
    </source>
</reference>
<dbReference type="KEGG" id="vcn:VOLCADRAFT_65445"/>
<feature type="non-terminal residue" evidence="1">
    <location>
        <position position="1"/>
    </location>
</feature>
<protein>
    <submittedName>
        <fullName evidence="1">Uncharacterized protein</fullName>
    </submittedName>
</protein>
<dbReference type="RefSeq" id="XP_002955152.1">
    <property type="nucleotide sequence ID" value="XM_002955106.1"/>
</dbReference>
<sequence>SALENSVEGNIAGGEALGQFAQVRWPCTRYMTATLGYGTCTFPYCDLAVGSWQLAVGSWHY</sequence>
<accession>D8U916</accession>